<dbReference type="InterPro" id="IPR029030">
    <property type="entry name" value="Caspase-like_dom_sf"/>
</dbReference>
<evidence type="ECO:0000256" key="11">
    <source>
        <dbReference type="PIRSR" id="PIRSR038001-1"/>
    </source>
</evidence>
<dbReference type="Pfam" id="PF00619">
    <property type="entry name" value="CARD"/>
    <property type="match status" value="1"/>
</dbReference>
<dbReference type="PROSITE" id="PS01122">
    <property type="entry name" value="CASPASE_CYS"/>
    <property type="match status" value="1"/>
</dbReference>
<protein>
    <recommendedName>
        <fullName evidence="9">Caspase-2</fullName>
        <ecNumber evidence="8">3.4.22.55</ecNumber>
    </recommendedName>
    <alternativeName>
        <fullName evidence="10">Protease ICH-1</fullName>
    </alternativeName>
</protein>
<dbReference type="SUPFAM" id="SSF52129">
    <property type="entry name" value="Caspase-like"/>
    <property type="match status" value="1"/>
</dbReference>
<dbReference type="Gene3D" id="1.10.533.10">
    <property type="entry name" value="Death Domain, Fas"/>
    <property type="match status" value="1"/>
</dbReference>
<dbReference type="PROSITE" id="PS01121">
    <property type="entry name" value="CASPASE_HIS"/>
    <property type="match status" value="1"/>
</dbReference>
<gene>
    <name evidence="17" type="ORF">UY3_13375</name>
</gene>
<dbReference type="PANTHER" id="PTHR47901">
    <property type="entry name" value="CASPASE RECRUITMENT DOMAIN-CONTAINING PROTEIN 18"/>
    <property type="match status" value="1"/>
</dbReference>
<accession>M7B246</accession>
<dbReference type="GO" id="GO:0043065">
    <property type="term" value="P:positive regulation of apoptotic process"/>
    <property type="evidence" value="ECO:0007669"/>
    <property type="project" value="UniProtKB-ARBA"/>
</dbReference>
<dbReference type="InterPro" id="IPR035702">
    <property type="entry name" value="CASP2_CARD"/>
</dbReference>
<comment type="catalytic activity">
    <reaction evidence="7">
        <text>Strict requirement for an Asp residue at P1, with 316-Asp being essential for proteolytic activity and has a preferred cleavage sequence of Val-Asp-Val-Ala-Asp-|-.</text>
        <dbReference type="EC" id="3.4.22.55"/>
    </reaction>
</comment>
<keyword evidence="2" id="KW-0645">Protease</keyword>
<dbReference type="Gene3D" id="3.30.70.1470">
    <property type="entry name" value="Caspase-like"/>
    <property type="match status" value="1"/>
</dbReference>
<evidence type="ECO:0000256" key="8">
    <source>
        <dbReference type="ARBA" id="ARBA00066475"/>
    </source>
</evidence>
<dbReference type="EMBL" id="KB555460">
    <property type="protein sequence ID" value="EMP29515.1"/>
    <property type="molecule type" value="Genomic_DNA"/>
</dbReference>
<reference evidence="18" key="1">
    <citation type="journal article" date="2013" name="Nat. Genet.">
        <title>The draft genomes of soft-shell turtle and green sea turtle yield insights into the development and evolution of the turtle-specific body plan.</title>
        <authorList>
            <person name="Wang Z."/>
            <person name="Pascual-Anaya J."/>
            <person name="Zadissa A."/>
            <person name="Li W."/>
            <person name="Niimura Y."/>
            <person name="Huang Z."/>
            <person name="Li C."/>
            <person name="White S."/>
            <person name="Xiong Z."/>
            <person name="Fang D."/>
            <person name="Wang B."/>
            <person name="Ming Y."/>
            <person name="Chen Y."/>
            <person name="Zheng Y."/>
            <person name="Kuraku S."/>
            <person name="Pignatelli M."/>
            <person name="Herrero J."/>
            <person name="Beal K."/>
            <person name="Nozawa M."/>
            <person name="Li Q."/>
            <person name="Wang J."/>
            <person name="Zhang H."/>
            <person name="Yu L."/>
            <person name="Shigenobu S."/>
            <person name="Wang J."/>
            <person name="Liu J."/>
            <person name="Flicek P."/>
            <person name="Searle S."/>
            <person name="Wang J."/>
            <person name="Kuratani S."/>
            <person name="Yin Y."/>
            <person name="Aken B."/>
            <person name="Zhang G."/>
            <person name="Irie N."/>
        </authorList>
    </citation>
    <scope>NUCLEOTIDE SEQUENCE [LARGE SCALE GENOMIC DNA]</scope>
</reference>
<keyword evidence="3" id="KW-0053">Apoptosis</keyword>
<dbReference type="PROSITE" id="PS50207">
    <property type="entry name" value="CASPASE_P10"/>
    <property type="match status" value="1"/>
</dbReference>
<organism evidence="17 18">
    <name type="scientific">Chelonia mydas</name>
    <name type="common">Green sea-turtle</name>
    <name type="synonym">Chelonia agassizi</name>
    <dbReference type="NCBI Taxonomy" id="8469"/>
    <lineage>
        <taxon>Eukaryota</taxon>
        <taxon>Metazoa</taxon>
        <taxon>Chordata</taxon>
        <taxon>Craniata</taxon>
        <taxon>Vertebrata</taxon>
        <taxon>Euteleostomi</taxon>
        <taxon>Archelosauria</taxon>
        <taxon>Testudinata</taxon>
        <taxon>Testudines</taxon>
        <taxon>Cryptodira</taxon>
        <taxon>Durocryptodira</taxon>
        <taxon>Americhelydia</taxon>
        <taxon>Chelonioidea</taxon>
        <taxon>Cheloniidae</taxon>
        <taxon>Chelonia</taxon>
    </lineage>
</organism>
<proteinExistence type="inferred from homology"/>
<dbReference type="Pfam" id="PF00656">
    <property type="entry name" value="Peptidase_C14"/>
    <property type="match status" value="1"/>
</dbReference>
<dbReference type="PIRSF" id="PIRSF038001">
    <property type="entry name" value="Caspase_ICE"/>
    <property type="match status" value="1"/>
</dbReference>
<name>M7B246_CHEMY</name>
<evidence type="ECO:0000259" key="16">
    <source>
        <dbReference type="PROSITE" id="PS50209"/>
    </source>
</evidence>
<dbReference type="InterPro" id="IPR033139">
    <property type="entry name" value="Caspase_cys_AS"/>
</dbReference>
<dbReference type="Gene3D" id="3.40.50.1460">
    <property type="match status" value="1"/>
</dbReference>
<dbReference type="CDD" id="cd08332">
    <property type="entry name" value="CARD_CASP2"/>
    <property type="match status" value="1"/>
</dbReference>
<evidence type="ECO:0000256" key="5">
    <source>
        <dbReference type="ARBA" id="ARBA00022807"/>
    </source>
</evidence>
<dbReference type="STRING" id="8469.M7B246"/>
<dbReference type="EC" id="3.4.22.55" evidence="8"/>
<dbReference type="Proteomes" id="UP000031443">
    <property type="component" value="Unassembled WGS sequence"/>
</dbReference>
<dbReference type="FunFam" id="3.40.50.1460:FF:000009">
    <property type="entry name" value="Caspase 2"/>
    <property type="match status" value="1"/>
</dbReference>
<evidence type="ECO:0000256" key="7">
    <source>
        <dbReference type="ARBA" id="ARBA00051445"/>
    </source>
</evidence>
<dbReference type="InterPro" id="IPR001309">
    <property type="entry name" value="Pept_C14_p20"/>
</dbReference>
<feature type="domain" description="Caspase family p20" evidence="15">
    <location>
        <begin position="187"/>
        <end position="313"/>
    </location>
</feature>
<evidence type="ECO:0000313" key="17">
    <source>
        <dbReference type="EMBL" id="EMP29515.1"/>
    </source>
</evidence>
<feature type="active site" evidence="11">
    <location>
        <position position="266"/>
    </location>
</feature>
<keyword evidence="5" id="KW-0788">Thiol protease</keyword>
<evidence type="ECO:0000256" key="10">
    <source>
        <dbReference type="ARBA" id="ARBA00076240"/>
    </source>
</evidence>
<dbReference type="FunFam" id="3.30.70.1470:FF:000001">
    <property type="entry name" value="Putative caspase-2"/>
    <property type="match status" value="1"/>
</dbReference>
<dbReference type="eggNOG" id="KOG3573">
    <property type="taxonomic scope" value="Eukaryota"/>
</dbReference>
<dbReference type="InterPro" id="IPR011600">
    <property type="entry name" value="Pept_C14_caspase"/>
</dbReference>
<dbReference type="AlphaFoldDB" id="M7B246"/>
<evidence type="ECO:0000256" key="13">
    <source>
        <dbReference type="SAM" id="MobiDB-lite"/>
    </source>
</evidence>
<evidence type="ECO:0000259" key="14">
    <source>
        <dbReference type="PROSITE" id="PS50207"/>
    </source>
</evidence>
<feature type="domain" description="CARD" evidence="16">
    <location>
        <begin position="21"/>
        <end position="110"/>
    </location>
</feature>
<comment type="similarity">
    <text evidence="1 12">Belongs to the peptidase C14A family.</text>
</comment>
<evidence type="ECO:0000259" key="15">
    <source>
        <dbReference type="PROSITE" id="PS50208"/>
    </source>
</evidence>
<dbReference type="InterPro" id="IPR002138">
    <property type="entry name" value="Pept_C14_p10"/>
</dbReference>
<evidence type="ECO:0000313" key="18">
    <source>
        <dbReference type="Proteomes" id="UP000031443"/>
    </source>
</evidence>
<dbReference type="SMART" id="SM00114">
    <property type="entry name" value="CARD"/>
    <property type="match status" value="1"/>
</dbReference>
<dbReference type="CDD" id="cd00032">
    <property type="entry name" value="CASc"/>
    <property type="match status" value="1"/>
</dbReference>
<evidence type="ECO:0000256" key="2">
    <source>
        <dbReference type="ARBA" id="ARBA00022670"/>
    </source>
</evidence>
<dbReference type="InterPro" id="IPR016129">
    <property type="entry name" value="Caspase_his_AS"/>
</dbReference>
<evidence type="ECO:0000256" key="3">
    <source>
        <dbReference type="ARBA" id="ARBA00022703"/>
    </source>
</evidence>
<dbReference type="FunFam" id="1.10.533.10:FF:000024">
    <property type="entry name" value="caspase-2 isoform X1"/>
    <property type="match status" value="1"/>
</dbReference>
<dbReference type="SUPFAM" id="SSF47986">
    <property type="entry name" value="DEATH domain"/>
    <property type="match status" value="1"/>
</dbReference>
<dbReference type="PRINTS" id="PR00376">
    <property type="entry name" value="IL1BCENZYME"/>
</dbReference>
<dbReference type="InterPro" id="IPR001315">
    <property type="entry name" value="CARD"/>
</dbReference>
<feature type="region of interest" description="Disordered" evidence="13">
    <location>
        <begin position="314"/>
        <end position="344"/>
    </location>
</feature>
<evidence type="ECO:0000256" key="4">
    <source>
        <dbReference type="ARBA" id="ARBA00022801"/>
    </source>
</evidence>
<dbReference type="PROSITE" id="PS50209">
    <property type="entry name" value="CARD"/>
    <property type="match status" value="1"/>
</dbReference>
<dbReference type="GO" id="GO:0006915">
    <property type="term" value="P:apoptotic process"/>
    <property type="evidence" value="ECO:0007669"/>
    <property type="project" value="UniProtKB-KW"/>
</dbReference>
<feature type="active site" evidence="11">
    <location>
        <position position="309"/>
    </location>
</feature>
<sequence>MLVGRATIRDLPRRMLGTCGMQRCHQEVLKKNRVSLAKQLVLKELLEHLIEKDVITIEMMETIQAKAGSFSQNVELLNLLPKRGPTAFSAFCEALRETKQQHLEEMLLNAIPSLSNGISRLGQGYESSVPFPVRESCFSPKRPRRIRELMEHSLDNGDGPPYVLVKPCTPEFYYAHQRLSYKLISQPRGLALVLSNMHFSSEKDLEFRSGGDVDYTALEMLFKHLGYRVTVLHDQTVPEMQEALQMFSQLPAHRDVDSCIVALLSHGIEGGIYGVDGKLLQLQEIFRLFDNANCPNLQNKPKMFFIQACRGDETDRGVDQRDGKERSDSPGCEESDANKEENPRLRLPTRSDMICGYACLKGTAAMRNTKRGSWYIEALTSVFAEDSQNMHVADMLVKVNRLIKQREGYAPGTEFHRCKEMSEYCSTLCQDLYLFPGYVPRN</sequence>
<dbReference type="GO" id="GO:0004197">
    <property type="term" value="F:cysteine-type endopeptidase activity"/>
    <property type="evidence" value="ECO:0007669"/>
    <property type="project" value="InterPro"/>
</dbReference>
<dbReference type="InterPro" id="IPR002398">
    <property type="entry name" value="Pept_C14"/>
</dbReference>
<feature type="domain" description="Caspase family p10" evidence="14">
    <location>
        <begin position="343"/>
        <end position="436"/>
    </location>
</feature>
<dbReference type="InterPro" id="IPR015917">
    <property type="entry name" value="Pept_C14A"/>
</dbReference>
<keyword evidence="4" id="KW-0378">Hydrolase</keyword>
<keyword evidence="6" id="KW-0865">Zymogen</keyword>
<dbReference type="GO" id="GO:0006508">
    <property type="term" value="P:proteolysis"/>
    <property type="evidence" value="ECO:0007669"/>
    <property type="project" value="UniProtKB-KW"/>
</dbReference>
<dbReference type="PROSITE" id="PS50208">
    <property type="entry name" value="CASPASE_P20"/>
    <property type="match status" value="1"/>
</dbReference>
<feature type="compositionally biased region" description="Basic and acidic residues" evidence="13">
    <location>
        <begin position="314"/>
        <end position="328"/>
    </location>
</feature>
<evidence type="ECO:0000256" key="9">
    <source>
        <dbReference type="ARBA" id="ARBA00068180"/>
    </source>
</evidence>
<dbReference type="MEROPS" id="C14.006"/>
<evidence type="ECO:0000256" key="1">
    <source>
        <dbReference type="ARBA" id="ARBA00010134"/>
    </source>
</evidence>
<dbReference type="SMART" id="SM00115">
    <property type="entry name" value="CASc"/>
    <property type="match status" value="1"/>
</dbReference>
<evidence type="ECO:0000256" key="12">
    <source>
        <dbReference type="RuleBase" id="RU003971"/>
    </source>
</evidence>
<dbReference type="PANTHER" id="PTHR47901:SF7">
    <property type="entry name" value="CASPASE 2"/>
    <property type="match status" value="1"/>
</dbReference>
<dbReference type="InterPro" id="IPR011029">
    <property type="entry name" value="DEATH-like_dom_sf"/>
</dbReference>
<keyword evidence="18" id="KW-1185">Reference proteome</keyword>
<evidence type="ECO:0000256" key="6">
    <source>
        <dbReference type="ARBA" id="ARBA00023145"/>
    </source>
</evidence>